<evidence type="ECO:0000256" key="3">
    <source>
        <dbReference type="ARBA" id="ARBA00023163"/>
    </source>
</evidence>
<evidence type="ECO:0000259" key="5">
    <source>
        <dbReference type="PROSITE" id="PS50977"/>
    </source>
</evidence>
<evidence type="ECO:0000313" key="6">
    <source>
        <dbReference type="EMBL" id="ABS63126.1"/>
    </source>
</evidence>
<dbReference type="eggNOG" id="COG1309">
    <property type="taxonomic scope" value="Bacteria"/>
</dbReference>
<dbReference type="HOGENOM" id="CLU_069356_7_2_5"/>
<dbReference type="KEGG" id="pla:Plav_1507"/>
<dbReference type="PANTHER" id="PTHR30055">
    <property type="entry name" value="HTH-TYPE TRANSCRIPTIONAL REGULATOR RUTR"/>
    <property type="match status" value="1"/>
</dbReference>
<dbReference type="GO" id="GO:0000976">
    <property type="term" value="F:transcription cis-regulatory region binding"/>
    <property type="evidence" value="ECO:0007669"/>
    <property type="project" value="TreeGrafter"/>
</dbReference>
<dbReference type="Proteomes" id="UP000006377">
    <property type="component" value="Chromosome"/>
</dbReference>
<feature type="domain" description="HTH tetR-type" evidence="5">
    <location>
        <begin position="24"/>
        <end position="84"/>
    </location>
</feature>
<organism evidence="6 7">
    <name type="scientific">Parvibaculum lavamentivorans (strain DS-1 / DSM 13023 / NCIMB 13966)</name>
    <dbReference type="NCBI Taxonomy" id="402881"/>
    <lineage>
        <taxon>Bacteria</taxon>
        <taxon>Pseudomonadati</taxon>
        <taxon>Pseudomonadota</taxon>
        <taxon>Alphaproteobacteria</taxon>
        <taxon>Hyphomicrobiales</taxon>
        <taxon>Parvibaculaceae</taxon>
        <taxon>Parvibaculum</taxon>
    </lineage>
</organism>
<dbReference type="InterPro" id="IPR009057">
    <property type="entry name" value="Homeodomain-like_sf"/>
</dbReference>
<dbReference type="AlphaFoldDB" id="A7HT93"/>
<keyword evidence="3" id="KW-0804">Transcription</keyword>
<evidence type="ECO:0000256" key="1">
    <source>
        <dbReference type="ARBA" id="ARBA00023015"/>
    </source>
</evidence>
<accession>A7HT93</accession>
<gene>
    <name evidence="6" type="ordered locus">Plav_1507</name>
</gene>
<dbReference type="STRING" id="402881.Plav_1507"/>
<keyword evidence="1" id="KW-0805">Transcription regulation</keyword>
<evidence type="ECO:0000256" key="4">
    <source>
        <dbReference type="PROSITE-ProRule" id="PRU00335"/>
    </source>
</evidence>
<dbReference type="PROSITE" id="PS50977">
    <property type="entry name" value="HTH_TETR_2"/>
    <property type="match status" value="1"/>
</dbReference>
<proteinExistence type="predicted"/>
<sequence>MKYVTCCILLSRCVRTDPMDTAEPSQRDRILQAATDLIRRFGEAKTNVVDIAQAMGLSHSAIYRHFRSKAEIFDALAEATMAEEAVLAETFVEADGPASARLLALVLALHQSKCRKYAQDAEMHALYRRILEERPDLVLDYAQRMTGLVRRIIADGVERREFVVDDPDIAAGVVRDAVTVFVHPAHVEAAAKAGIDMESGLRNLMKVILRGLSSSWPEERAAPR</sequence>
<protein>
    <submittedName>
        <fullName evidence="6">Transcriptional regulator, TetR family</fullName>
    </submittedName>
</protein>
<dbReference type="Pfam" id="PF00440">
    <property type="entry name" value="TetR_N"/>
    <property type="match status" value="1"/>
</dbReference>
<dbReference type="Gene3D" id="1.10.357.10">
    <property type="entry name" value="Tetracycline Repressor, domain 2"/>
    <property type="match status" value="1"/>
</dbReference>
<dbReference type="GO" id="GO:0003700">
    <property type="term" value="F:DNA-binding transcription factor activity"/>
    <property type="evidence" value="ECO:0007669"/>
    <property type="project" value="TreeGrafter"/>
</dbReference>
<reference evidence="6 7" key="1">
    <citation type="journal article" date="2011" name="Stand. Genomic Sci.">
        <title>Complete genome sequence of Parvibaculum lavamentivorans type strain (DS-1(T)).</title>
        <authorList>
            <person name="Schleheck D."/>
            <person name="Weiss M."/>
            <person name="Pitluck S."/>
            <person name="Bruce D."/>
            <person name="Land M.L."/>
            <person name="Han S."/>
            <person name="Saunders E."/>
            <person name="Tapia R."/>
            <person name="Detter C."/>
            <person name="Brettin T."/>
            <person name="Han J."/>
            <person name="Woyke T."/>
            <person name="Goodwin L."/>
            <person name="Pennacchio L."/>
            <person name="Nolan M."/>
            <person name="Cook A.M."/>
            <person name="Kjelleberg S."/>
            <person name="Thomas T."/>
        </authorList>
    </citation>
    <scope>NUCLEOTIDE SEQUENCE [LARGE SCALE GENOMIC DNA]</scope>
    <source>
        <strain evidence="7">DS-1 / DSM 13023 / NCIMB 13966</strain>
    </source>
</reference>
<dbReference type="PANTHER" id="PTHR30055:SF151">
    <property type="entry name" value="TRANSCRIPTIONAL REGULATORY PROTEIN"/>
    <property type="match status" value="1"/>
</dbReference>
<dbReference type="PRINTS" id="PR00455">
    <property type="entry name" value="HTHTETR"/>
</dbReference>
<dbReference type="InterPro" id="IPR041478">
    <property type="entry name" value="TetR_C_27"/>
</dbReference>
<dbReference type="EMBL" id="CP000774">
    <property type="protein sequence ID" value="ABS63126.1"/>
    <property type="molecule type" value="Genomic_DNA"/>
</dbReference>
<name>A7HT93_PARL1</name>
<dbReference type="InterPro" id="IPR001647">
    <property type="entry name" value="HTH_TetR"/>
</dbReference>
<dbReference type="InterPro" id="IPR050109">
    <property type="entry name" value="HTH-type_TetR-like_transc_reg"/>
</dbReference>
<keyword evidence="7" id="KW-1185">Reference proteome</keyword>
<dbReference type="SUPFAM" id="SSF46689">
    <property type="entry name" value="Homeodomain-like"/>
    <property type="match status" value="1"/>
</dbReference>
<evidence type="ECO:0000313" key="7">
    <source>
        <dbReference type="Proteomes" id="UP000006377"/>
    </source>
</evidence>
<feature type="DNA-binding region" description="H-T-H motif" evidence="4">
    <location>
        <begin position="47"/>
        <end position="66"/>
    </location>
</feature>
<evidence type="ECO:0000256" key="2">
    <source>
        <dbReference type="ARBA" id="ARBA00023125"/>
    </source>
</evidence>
<keyword evidence="2 4" id="KW-0238">DNA-binding</keyword>
<dbReference type="Pfam" id="PF17935">
    <property type="entry name" value="TetR_C_27"/>
    <property type="match status" value="1"/>
</dbReference>